<dbReference type="EMBL" id="CP115611">
    <property type="protein sequence ID" value="WBW70632.1"/>
    <property type="molecule type" value="Genomic_DNA"/>
</dbReference>
<evidence type="ECO:0000256" key="1">
    <source>
        <dbReference type="ARBA" id="ARBA00009934"/>
    </source>
</evidence>
<dbReference type="InterPro" id="IPR004143">
    <property type="entry name" value="BPL_LPL_catalytic"/>
</dbReference>
<dbReference type="CDD" id="cd03144">
    <property type="entry name" value="GATase1_ScBLP_like"/>
    <property type="match status" value="1"/>
</dbReference>
<evidence type="ECO:0000313" key="6">
    <source>
        <dbReference type="Proteomes" id="UP001212411"/>
    </source>
</evidence>
<feature type="domain" description="BPL/LPL catalytic" evidence="4">
    <location>
        <begin position="348"/>
        <end position="560"/>
    </location>
</feature>
<dbReference type="GO" id="GO:0005737">
    <property type="term" value="C:cytoplasm"/>
    <property type="evidence" value="ECO:0007669"/>
    <property type="project" value="TreeGrafter"/>
</dbReference>
<dbReference type="InterPro" id="IPR004408">
    <property type="entry name" value="Biotin_CoA_COase_ligase"/>
</dbReference>
<keyword evidence="6" id="KW-1185">Reference proteome</keyword>
<dbReference type="SUPFAM" id="SSF55681">
    <property type="entry name" value="Class II aaRS and biotin synthetases"/>
    <property type="match status" value="1"/>
</dbReference>
<dbReference type="Proteomes" id="UP001212411">
    <property type="component" value="Chromosome 1"/>
</dbReference>
<dbReference type="PANTHER" id="PTHR12835">
    <property type="entry name" value="BIOTIN PROTEIN LIGASE"/>
    <property type="match status" value="1"/>
</dbReference>
<accession>A0AAE9W854</accession>
<dbReference type="InterPro" id="IPR029062">
    <property type="entry name" value="Class_I_gatase-like"/>
</dbReference>
<evidence type="ECO:0000259" key="4">
    <source>
        <dbReference type="PROSITE" id="PS51733"/>
    </source>
</evidence>
<keyword evidence="2 5" id="KW-0436">Ligase</keyword>
<dbReference type="PANTHER" id="PTHR12835:SF5">
    <property type="entry name" value="BIOTIN--PROTEIN LIGASE"/>
    <property type="match status" value="1"/>
</dbReference>
<protein>
    <submittedName>
        <fullName evidence="5">Biotin-protein ligase Bpl1</fullName>
    </submittedName>
</protein>
<comment type="similarity">
    <text evidence="1">Belongs to the biotin--protein ligase family.</text>
</comment>
<dbReference type="PROSITE" id="PS51733">
    <property type="entry name" value="BPL_LPL_CATALYTIC"/>
    <property type="match status" value="1"/>
</dbReference>
<proteinExistence type="inferred from homology"/>
<dbReference type="Gene3D" id="3.40.50.880">
    <property type="match status" value="1"/>
</dbReference>
<dbReference type="AlphaFoldDB" id="A0AAE9W854"/>
<dbReference type="GeneID" id="80874552"/>
<name>A0AAE9W854_9SCHI</name>
<dbReference type="RefSeq" id="XP_056034875.1">
    <property type="nucleotide sequence ID" value="XM_056179863.1"/>
</dbReference>
<organism evidence="5 6">
    <name type="scientific">Schizosaccharomyces osmophilus</name>
    <dbReference type="NCBI Taxonomy" id="2545709"/>
    <lineage>
        <taxon>Eukaryota</taxon>
        <taxon>Fungi</taxon>
        <taxon>Dikarya</taxon>
        <taxon>Ascomycota</taxon>
        <taxon>Taphrinomycotina</taxon>
        <taxon>Schizosaccharomycetes</taxon>
        <taxon>Schizosaccharomycetales</taxon>
        <taxon>Schizosaccharomycetaceae</taxon>
        <taxon>Schizosaccharomyces</taxon>
    </lineage>
</organism>
<gene>
    <name evidence="5" type="primary">bpl1</name>
    <name evidence="5" type="ORF">SOMG_01070</name>
</gene>
<dbReference type="InterPro" id="IPR045864">
    <property type="entry name" value="aa-tRNA-synth_II/BPL/LPL"/>
</dbReference>
<dbReference type="KEGG" id="som:SOMG_01070"/>
<dbReference type="Gene3D" id="3.30.930.10">
    <property type="entry name" value="Bira Bifunctional Protein, Domain 2"/>
    <property type="match status" value="1"/>
</dbReference>
<dbReference type="NCBIfam" id="TIGR00121">
    <property type="entry name" value="birA_ligase"/>
    <property type="match status" value="1"/>
</dbReference>
<dbReference type="InterPro" id="IPR019197">
    <property type="entry name" value="Biotin-prot_ligase_N"/>
</dbReference>
<dbReference type="SUPFAM" id="SSF52317">
    <property type="entry name" value="Class I glutamine amidotransferase-like"/>
    <property type="match status" value="1"/>
</dbReference>
<evidence type="ECO:0000313" key="5">
    <source>
        <dbReference type="EMBL" id="WBW70632.1"/>
    </source>
</evidence>
<dbReference type="GO" id="GO:0004077">
    <property type="term" value="F:biotin--[biotin carboxyl-carrier protein] ligase activity"/>
    <property type="evidence" value="ECO:0007669"/>
    <property type="project" value="InterPro"/>
</dbReference>
<feature type="region of interest" description="Disordered" evidence="3">
    <location>
        <begin position="305"/>
        <end position="326"/>
    </location>
</feature>
<sequence>MNVLIYNGNGVSKACLSRTFQCLFPFVVPQYSMRFVDACTLEHDPWPSNTSLLIIPGGRDLGYCGSFNDLIYRNITDFVRRGGSYLGLCAGGYFASANVEFRMPDKDLNVIGSRKLQFFPGTCAGPTFSGFAYDSEEGARAAPLALEQMEGSNSATTTTTRIYYNGGGSFVNAEAYPKVRVVARYAEVEKERSAAIIYIPIGKGHVVLTGVHPEFGADGNNTLDEHDEPVRLELIAHMLKLLGLRIPKNISECCVQPKVTDQYLFPCNESTSWLFNWFKEDKIHNTLCDKTYDFHFKDVSDRHTLPNASPSNHDSNDDLNQETKPSVSICSGNEEIEYEHTKSHFDYKLYQKNLKDCHFGSPILISPVIRSTQTLFDSNPKFLERLPTGFTAFANYQTAGRGRGQNMWVSPYGVLAFSFIVNVPSENFSTTPVALFQYLMALSVVNGVRNYAPGYEDIPVFIKWPNDVYASVSEGESLHQEKRYTKLSGIIVTSTYENDVLHLVIGCGVNVSNLGPTISLNTLVDEWNKQHPESPLEYFRFEILLAKIFNYFEHYYYTLLRDGFARILPEYYQYWLHNKQIVNLQSGEKARIKGITSDFGLLIAELLNHSGVAYGNSIYLQPDGNSFDLMKNLITKKT</sequence>
<evidence type="ECO:0000256" key="2">
    <source>
        <dbReference type="ARBA" id="ARBA00022598"/>
    </source>
</evidence>
<reference evidence="5 6" key="1">
    <citation type="journal article" date="2023" name="G3 (Bethesda)">
        <title>A high-quality reference genome for the fission yeast Schizosaccharomyces osmophilus.</title>
        <authorList>
            <person name="Jia G.S."/>
            <person name="Zhang W.C."/>
            <person name="Liang Y."/>
            <person name="Liu X.H."/>
            <person name="Rhind N."/>
            <person name="Pidoux A."/>
            <person name="Brysch-Herzberg M."/>
            <person name="Du L.L."/>
        </authorList>
    </citation>
    <scope>NUCLEOTIDE SEQUENCE [LARGE SCALE GENOMIC DNA]</scope>
    <source>
        <strain evidence="5 6">CBS 15793</strain>
    </source>
</reference>
<dbReference type="CDD" id="cd16442">
    <property type="entry name" value="BPL"/>
    <property type="match status" value="1"/>
</dbReference>
<evidence type="ECO:0000256" key="3">
    <source>
        <dbReference type="SAM" id="MobiDB-lite"/>
    </source>
</evidence>
<dbReference type="Pfam" id="PF09825">
    <property type="entry name" value="BPL_N"/>
    <property type="match status" value="1"/>
</dbReference>
<dbReference type="Pfam" id="PF03099">
    <property type="entry name" value="BPL_LplA_LipB"/>
    <property type="match status" value="1"/>
</dbReference>